<dbReference type="OrthoDB" id="8455288at2"/>
<organism evidence="2 3">
    <name type="scientific">Aquisalimonas asiatica</name>
    <dbReference type="NCBI Taxonomy" id="406100"/>
    <lineage>
        <taxon>Bacteria</taxon>
        <taxon>Pseudomonadati</taxon>
        <taxon>Pseudomonadota</taxon>
        <taxon>Gammaproteobacteria</taxon>
        <taxon>Chromatiales</taxon>
        <taxon>Ectothiorhodospiraceae</taxon>
        <taxon>Aquisalimonas</taxon>
    </lineage>
</organism>
<dbReference type="Proteomes" id="UP000199657">
    <property type="component" value="Unassembled WGS sequence"/>
</dbReference>
<evidence type="ECO:0000313" key="2">
    <source>
        <dbReference type="EMBL" id="SEP00815.1"/>
    </source>
</evidence>
<evidence type="ECO:0000259" key="1">
    <source>
        <dbReference type="Pfam" id="PF12728"/>
    </source>
</evidence>
<evidence type="ECO:0000313" key="3">
    <source>
        <dbReference type="Proteomes" id="UP000199657"/>
    </source>
</evidence>
<dbReference type="EMBL" id="FOEG01000006">
    <property type="protein sequence ID" value="SEP00815.1"/>
    <property type="molecule type" value="Genomic_DNA"/>
</dbReference>
<dbReference type="STRING" id="406100.SAMN04488052_10689"/>
<dbReference type="SUPFAM" id="SSF46955">
    <property type="entry name" value="Putative DNA-binding domain"/>
    <property type="match status" value="1"/>
</dbReference>
<dbReference type="InterPro" id="IPR009061">
    <property type="entry name" value="DNA-bd_dom_put_sf"/>
</dbReference>
<dbReference type="AlphaFoldDB" id="A0A1H8UCA6"/>
<proteinExistence type="predicted"/>
<sequence>MLEENDRLISVREACHLLGCSRTTLWRMRQVGIGPRWQPIGPNSLRYSLKSVNTFARRKRLPVHMVEAYKARMDDK</sequence>
<protein>
    <submittedName>
        <fullName evidence="2">Transcriptional regulator, AlpA family</fullName>
    </submittedName>
</protein>
<dbReference type="Pfam" id="PF12728">
    <property type="entry name" value="HTH_17"/>
    <property type="match status" value="1"/>
</dbReference>
<feature type="domain" description="Helix-turn-helix" evidence="1">
    <location>
        <begin position="9"/>
        <end position="59"/>
    </location>
</feature>
<gene>
    <name evidence="2" type="ORF">SAMN04488052_10689</name>
</gene>
<dbReference type="RefSeq" id="WP_091644809.1">
    <property type="nucleotide sequence ID" value="NZ_FOEG01000006.1"/>
</dbReference>
<accession>A0A1H8UCA6</accession>
<keyword evidence="3" id="KW-1185">Reference proteome</keyword>
<reference evidence="2 3" key="1">
    <citation type="submission" date="2016-10" db="EMBL/GenBank/DDBJ databases">
        <authorList>
            <person name="de Groot N.N."/>
        </authorList>
    </citation>
    <scope>NUCLEOTIDE SEQUENCE [LARGE SCALE GENOMIC DNA]</scope>
    <source>
        <strain evidence="2 3">CGMCC 1.6291</strain>
    </source>
</reference>
<dbReference type="InterPro" id="IPR041657">
    <property type="entry name" value="HTH_17"/>
</dbReference>
<name>A0A1H8UCA6_9GAMM</name>